<dbReference type="GO" id="GO:0046872">
    <property type="term" value="F:metal ion binding"/>
    <property type="evidence" value="ECO:0007669"/>
    <property type="project" value="UniProtKB-UniRule"/>
</dbReference>
<keyword evidence="12 17" id="KW-1015">Disulfide bond</keyword>
<keyword evidence="6 18" id="KW-0349">Heme</keyword>
<proteinExistence type="inferred from homology"/>
<keyword evidence="5 18" id="KW-0575">Peroxidase</keyword>
<feature type="binding site" evidence="16">
    <location>
        <position position="81"/>
    </location>
    <ligand>
        <name>Ca(2+)</name>
        <dbReference type="ChEBI" id="CHEBI:29108"/>
        <label>1</label>
    </ligand>
</feature>
<evidence type="ECO:0000313" key="20">
    <source>
        <dbReference type="EMBL" id="GAA0161104.1"/>
    </source>
</evidence>
<evidence type="ECO:0000256" key="14">
    <source>
        <dbReference type="ARBA" id="ARBA00023324"/>
    </source>
</evidence>
<keyword evidence="8 18" id="KW-0732">Signal</keyword>
<dbReference type="GO" id="GO:0006979">
    <property type="term" value="P:response to oxidative stress"/>
    <property type="evidence" value="ECO:0007669"/>
    <property type="project" value="UniProtKB-UniRule"/>
</dbReference>
<evidence type="ECO:0000313" key="21">
    <source>
        <dbReference type="Proteomes" id="UP001454036"/>
    </source>
</evidence>
<keyword evidence="4 18" id="KW-0964">Secreted</keyword>
<dbReference type="FunFam" id="1.10.420.10:FF:000007">
    <property type="entry name" value="Peroxidase"/>
    <property type="match status" value="1"/>
</dbReference>
<protein>
    <recommendedName>
        <fullName evidence="3 18">Peroxidase</fullName>
        <ecNumber evidence="3 18">1.11.1.7</ecNumber>
    </recommendedName>
</protein>
<comment type="similarity">
    <text evidence="18">Belongs to the peroxidase family. Classical plant (class III) peroxidase subfamily.</text>
</comment>
<keyword evidence="13" id="KW-0325">Glycoprotein</keyword>
<dbReference type="PANTHER" id="PTHR31517">
    <property type="match status" value="1"/>
</dbReference>
<dbReference type="GO" id="GO:0020037">
    <property type="term" value="F:heme binding"/>
    <property type="evidence" value="ECO:0007669"/>
    <property type="project" value="UniProtKB-UniRule"/>
</dbReference>
<dbReference type="InterPro" id="IPR010255">
    <property type="entry name" value="Haem_peroxidase_sf"/>
</dbReference>
<dbReference type="GO" id="GO:0005576">
    <property type="term" value="C:extracellular region"/>
    <property type="evidence" value="ECO:0007669"/>
    <property type="project" value="UniProtKB-SubCell"/>
</dbReference>
<dbReference type="GO" id="GO:0042744">
    <property type="term" value="P:hydrogen peroxide catabolic process"/>
    <property type="evidence" value="ECO:0007669"/>
    <property type="project" value="UniProtKB-KW"/>
</dbReference>
<keyword evidence="9 16" id="KW-0106">Calcium</keyword>
<dbReference type="PRINTS" id="PR00461">
    <property type="entry name" value="PLPEROXIDASE"/>
</dbReference>
<keyword evidence="11 16" id="KW-0408">Iron</keyword>
<feature type="disulfide bond" evidence="17">
    <location>
        <begin position="49"/>
        <end position="125"/>
    </location>
</feature>
<dbReference type="Proteomes" id="UP001454036">
    <property type="component" value="Unassembled WGS sequence"/>
</dbReference>
<feature type="signal peptide" evidence="18">
    <location>
        <begin position="1"/>
        <end position="27"/>
    </location>
</feature>
<feature type="binding site" evidence="16">
    <location>
        <position position="84"/>
    </location>
    <ligand>
        <name>Ca(2+)</name>
        <dbReference type="ChEBI" id="CHEBI:29108"/>
        <label>1</label>
    </ligand>
</feature>
<dbReference type="Gene3D" id="1.10.420.10">
    <property type="entry name" value="Peroxidase, domain 2"/>
    <property type="match status" value="1"/>
</dbReference>
<evidence type="ECO:0000259" key="19">
    <source>
        <dbReference type="PROSITE" id="PS50873"/>
    </source>
</evidence>
<keyword evidence="14 18" id="KW-0376">Hydrogen peroxide</keyword>
<feature type="disulfide bond" evidence="17">
    <location>
        <begin position="82"/>
        <end position="87"/>
    </location>
</feature>
<evidence type="ECO:0000256" key="9">
    <source>
        <dbReference type="ARBA" id="ARBA00022837"/>
    </source>
</evidence>
<dbReference type="AlphaFoldDB" id="A0AAV3QAK0"/>
<feature type="binding site" evidence="15">
    <location>
        <position position="171"/>
    </location>
    <ligand>
        <name>substrate</name>
    </ligand>
</feature>
<evidence type="ECO:0000256" key="6">
    <source>
        <dbReference type="ARBA" id="ARBA00022617"/>
    </source>
</evidence>
<evidence type="ECO:0000256" key="18">
    <source>
        <dbReference type="RuleBase" id="RU362060"/>
    </source>
</evidence>
<dbReference type="CDD" id="cd00693">
    <property type="entry name" value="secretory_peroxidase"/>
    <property type="match status" value="1"/>
</dbReference>
<keyword evidence="7 16" id="KW-0479">Metal-binding</keyword>
<organism evidence="20 21">
    <name type="scientific">Lithospermum erythrorhizon</name>
    <name type="common">Purple gromwell</name>
    <name type="synonym">Lithospermum officinale var. erythrorhizon</name>
    <dbReference type="NCBI Taxonomy" id="34254"/>
    <lineage>
        <taxon>Eukaryota</taxon>
        <taxon>Viridiplantae</taxon>
        <taxon>Streptophyta</taxon>
        <taxon>Embryophyta</taxon>
        <taxon>Tracheophyta</taxon>
        <taxon>Spermatophyta</taxon>
        <taxon>Magnoliopsida</taxon>
        <taxon>eudicotyledons</taxon>
        <taxon>Gunneridae</taxon>
        <taxon>Pentapetalae</taxon>
        <taxon>asterids</taxon>
        <taxon>lamiids</taxon>
        <taxon>Boraginales</taxon>
        <taxon>Boraginaceae</taxon>
        <taxon>Boraginoideae</taxon>
        <taxon>Lithospermeae</taxon>
        <taxon>Lithospermum</taxon>
    </lineage>
</organism>
<feature type="binding site" evidence="16">
    <location>
        <position position="86"/>
    </location>
    <ligand>
        <name>Ca(2+)</name>
        <dbReference type="ChEBI" id="CHEBI:29108"/>
        <label>1</label>
    </ligand>
</feature>
<feature type="binding site" evidence="16">
    <location>
        <position position="99"/>
    </location>
    <ligand>
        <name>Ca(2+)</name>
        <dbReference type="ChEBI" id="CHEBI:29108"/>
        <label>1</label>
    </ligand>
</feature>
<feature type="domain" description="Plant heme peroxidase family profile" evidence="19">
    <location>
        <begin position="37"/>
        <end position="339"/>
    </location>
</feature>
<accession>A0AAV3QAK0</accession>
<dbReference type="GO" id="GO:0140825">
    <property type="term" value="F:lactoperoxidase activity"/>
    <property type="evidence" value="ECO:0007669"/>
    <property type="project" value="UniProtKB-EC"/>
</dbReference>
<evidence type="ECO:0000256" key="12">
    <source>
        <dbReference type="ARBA" id="ARBA00023157"/>
    </source>
</evidence>
<evidence type="ECO:0000256" key="4">
    <source>
        <dbReference type="ARBA" id="ARBA00022525"/>
    </source>
</evidence>
<feature type="binding site" evidence="16">
    <location>
        <position position="88"/>
    </location>
    <ligand>
        <name>Ca(2+)</name>
        <dbReference type="ChEBI" id="CHEBI:29108"/>
        <label>1</label>
    </ligand>
</feature>
<evidence type="ECO:0000256" key="2">
    <source>
        <dbReference type="ARBA" id="ARBA00002322"/>
    </source>
</evidence>
<evidence type="ECO:0000256" key="15">
    <source>
        <dbReference type="PIRSR" id="PIRSR600823-2"/>
    </source>
</evidence>
<name>A0AAV3QAK0_LITER</name>
<evidence type="ECO:0000256" key="7">
    <source>
        <dbReference type="ARBA" id="ARBA00022723"/>
    </source>
</evidence>
<keyword evidence="10 18" id="KW-0560">Oxidoreductase</keyword>
<evidence type="ECO:0000256" key="1">
    <source>
        <dbReference type="ARBA" id="ARBA00000189"/>
    </source>
</evidence>
<dbReference type="InterPro" id="IPR000823">
    <property type="entry name" value="Peroxidase_pln"/>
</dbReference>
<reference evidence="20 21" key="1">
    <citation type="submission" date="2024-01" db="EMBL/GenBank/DDBJ databases">
        <title>The complete chloroplast genome sequence of Lithospermum erythrorhizon: insights into the phylogenetic relationship among Boraginaceae species and the maternal lineages of purple gromwells.</title>
        <authorList>
            <person name="Okada T."/>
            <person name="Watanabe K."/>
        </authorList>
    </citation>
    <scope>NUCLEOTIDE SEQUENCE [LARGE SCALE GENOMIC DNA]</scope>
</reference>
<comment type="cofactor">
    <cofactor evidence="16 18">
        <name>Ca(2+)</name>
        <dbReference type="ChEBI" id="CHEBI:29108"/>
    </cofactor>
    <text evidence="16 18">Binds 2 calcium ions per subunit.</text>
</comment>
<dbReference type="PANTHER" id="PTHR31517:SF59">
    <property type="entry name" value="PEROXIDASE"/>
    <property type="match status" value="1"/>
</dbReference>
<dbReference type="InterPro" id="IPR033905">
    <property type="entry name" value="Secretory_peroxidase"/>
</dbReference>
<evidence type="ECO:0000256" key="5">
    <source>
        <dbReference type="ARBA" id="ARBA00022559"/>
    </source>
</evidence>
<feature type="binding site" description="axial binding residue" evidence="16">
    <location>
        <position position="201"/>
    </location>
    <ligand>
        <name>heme b</name>
        <dbReference type="ChEBI" id="CHEBI:60344"/>
    </ligand>
    <ligandPart>
        <name>Fe</name>
        <dbReference type="ChEBI" id="CHEBI:18248"/>
    </ligandPart>
</feature>
<dbReference type="InterPro" id="IPR002016">
    <property type="entry name" value="Haem_peroxidase"/>
</dbReference>
<evidence type="ECO:0000256" key="8">
    <source>
        <dbReference type="ARBA" id="ARBA00022729"/>
    </source>
</evidence>
<evidence type="ECO:0000256" key="13">
    <source>
        <dbReference type="ARBA" id="ARBA00023180"/>
    </source>
</evidence>
<dbReference type="Gene3D" id="1.10.520.10">
    <property type="match status" value="1"/>
</dbReference>
<comment type="cofactor">
    <cofactor evidence="16 18">
        <name>heme b</name>
        <dbReference type="ChEBI" id="CHEBI:60344"/>
    </cofactor>
    <text evidence="16 18">Binds 1 heme b (iron(II)-protoporphyrin IX) group per subunit.</text>
</comment>
<feature type="binding site" evidence="16">
    <location>
        <position position="90"/>
    </location>
    <ligand>
        <name>Ca(2+)</name>
        <dbReference type="ChEBI" id="CHEBI:29108"/>
        <label>1</label>
    </ligand>
</feature>
<evidence type="ECO:0000256" key="3">
    <source>
        <dbReference type="ARBA" id="ARBA00012313"/>
    </source>
</evidence>
<evidence type="ECO:0000256" key="16">
    <source>
        <dbReference type="PIRSR" id="PIRSR600823-3"/>
    </source>
</evidence>
<comment type="caution">
    <text evidence="20">The sequence shown here is derived from an EMBL/GenBank/DDBJ whole genome shotgun (WGS) entry which is preliminary data.</text>
</comment>
<dbReference type="EC" id="1.11.1.7" evidence="3 18"/>
<sequence>MERKGREFIVLVVLGLVMSLYMAYAQAAVTVPPESKPLIRQFYKKLNTCENVEAFVRHQVTLHWKVEKNITAKLLKLLYADCMVNGCDGSILLDGPQAEKNAPQIKGFGGYALIDTIKKVLEVRCPGAVSCADILMLATRDALQLAGAPSYPVFLGRRDGLESKASWVDLPSPSISWEQGLNYFQSKGLDLQDYVTLLGGHSMGRTHCKNIRDRLYNFKNTGKPDPSMDKTVLNSLRKQCPQTLKRGQHDPLVYLIPESGGQFKFTNSYYKNVLANKSVLGVDQQLSVGNDDTQQIVNDYASSFEQFRRIFAFSISRMGGLRVLTGTKGEIRRNCRVPNKSHTNTIQ</sequence>
<comment type="subcellular location">
    <subcellularLocation>
        <location evidence="18">Secreted</location>
    </subcellularLocation>
</comment>
<keyword evidence="21" id="KW-1185">Reference proteome</keyword>
<comment type="function">
    <text evidence="2">Removal of H(2)O(2), oxidation of toxic reductants, biosynthesis and degradation of lignin, suberization, auxin catabolism, response to environmental stresses such as wounding, pathogen attack and oxidative stress. These functions might be dependent on each isozyme/isoform in each plant tissue.</text>
</comment>
<feature type="disulfide bond" evidence="17">
    <location>
        <begin position="131"/>
        <end position="335"/>
    </location>
</feature>
<gene>
    <name evidence="20" type="ORF">LIER_17501</name>
</gene>
<dbReference type="SUPFAM" id="SSF48113">
    <property type="entry name" value="Heme-dependent peroxidases"/>
    <property type="match status" value="1"/>
</dbReference>
<feature type="disulfide bond" evidence="17">
    <location>
        <begin position="208"/>
        <end position="240"/>
    </location>
</feature>
<dbReference type="PRINTS" id="PR00458">
    <property type="entry name" value="PEROXIDASE"/>
</dbReference>
<dbReference type="PROSITE" id="PS50873">
    <property type="entry name" value="PEROXIDASE_4"/>
    <property type="match status" value="1"/>
</dbReference>
<evidence type="ECO:0000256" key="10">
    <source>
        <dbReference type="ARBA" id="ARBA00023002"/>
    </source>
</evidence>
<dbReference type="Pfam" id="PF00141">
    <property type="entry name" value="peroxidase"/>
    <property type="match status" value="1"/>
</dbReference>
<evidence type="ECO:0000256" key="11">
    <source>
        <dbReference type="ARBA" id="ARBA00023004"/>
    </source>
</evidence>
<comment type="catalytic activity">
    <reaction evidence="1 18">
        <text>2 a phenolic donor + H2O2 = 2 a phenolic radical donor + 2 H2O</text>
        <dbReference type="Rhea" id="RHEA:56136"/>
        <dbReference type="ChEBI" id="CHEBI:15377"/>
        <dbReference type="ChEBI" id="CHEBI:16240"/>
        <dbReference type="ChEBI" id="CHEBI:139520"/>
        <dbReference type="ChEBI" id="CHEBI:139521"/>
        <dbReference type="EC" id="1.11.1.7"/>
    </reaction>
</comment>
<evidence type="ECO:0000256" key="17">
    <source>
        <dbReference type="PIRSR" id="PIRSR600823-5"/>
    </source>
</evidence>
<dbReference type="EMBL" id="BAABME010004079">
    <property type="protein sequence ID" value="GAA0161104.1"/>
    <property type="molecule type" value="Genomic_DNA"/>
</dbReference>
<feature type="chain" id="PRO_5043087211" description="Peroxidase" evidence="18">
    <location>
        <begin position="28"/>
        <end position="347"/>
    </location>
</feature>